<gene>
    <name evidence="2" type="ORF">ASR47_1004172</name>
</gene>
<reference evidence="2 3" key="1">
    <citation type="submission" date="2016-04" db="EMBL/GenBank/DDBJ databases">
        <title>Draft genome sequence of Janthinobacterium psychrotolerans sp. nov., isolated from freshwater sediments in Denmark.</title>
        <authorList>
            <person name="Gong X."/>
            <person name="Skrivergaard S."/>
            <person name="Korsgaard B.S."/>
            <person name="Schreiber L."/>
            <person name="Marshall I.P."/>
            <person name="Finster K."/>
            <person name="Schramm A."/>
        </authorList>
    </citation>
    <scope>NUCLEOTIDE SEQUENCE [LARGE SCALE GENOMIC DNA]</scope>
    <source>
        <strain evidence="2 3">S3-2</strain>
    </source>
</reference>
<proteinExistence type="predicted"/>
<sequence>MTKPAMHKTSGMNKPFVLICLFTVSTLAATIWNGDVNAETTSAKTTIAAPTQMAGDRGHALPACGMRELSLSAQCQPNGDA</sequence>
<organism evidence="2 3">
    <name type="scientific">Janthinobacterium psychrotolerans</name>
    <dbReference type="NCBI Taxonomy" id="1747903"/>
    <lineage>
        <taxon>Bacteria</taxon>
        <taxon>Pseudomonadati</taxon>
        <taxon>Pseudomonadota</taxon>
        <taxon>Betaproteobacteria</taxon>
        <taxon>Burkholderiales</taxon>
        <taxon>Oxalobacteraceae</taxon>
        <taxon>Janthinobacterium</taxon>
    </lineage>
</organism>
<comment type="caution">
    <text evidence="2">The sequence shown here is derived from an EMBL/GenBank/DDBJ whole genome shotgun (WGS) entry which is preliminary data.</text>
</comment>
<dbReference type="OrthoDB" id="8705273at2"/>
<evidence type="ECO:0000256" key="1">
    <source>
        <dbReference type="SAM" id="SignalP"/>
    </source>
</evidence>
<protein>
    <recommendedName>
        <fullName evidence="4">Secreted protein</fullName>
    </recommendedName>
</protein>
<feature type="signal peptide" evidence="1">
    <location>
        <begin position="1"/>
        <end position="28"/>
    </location>
</feature>
<dbReference type="RefSeq" id="WP_065309427.1">
    <property type="nucleotide sequence ID" value="NZ_LOCQ01000059.1"/>
</dbReference>
<keyword evidence="1" id="KW-0732">Signal</keyword>
<dbReference type="EMBL" id="LOCQ01000059">
    <property type="protein sequence ID" value="OBV37897.1"/>
    <property type="molecule type" value="Genomic_DNA"/>
</dbReference>
<dbReference type="Proteomes" id="UP000092713">
    <property type="component" value="Unassembled WGS sequence"/>
</dbReference>
<accession>A0A1A7BWL1</accession>
<evidence type="ECO:0000313" key="3">
    <source>
        <dbReference type="Proteomes" id="UP000092713"/>
    </source>
</evidence>
<keyword evidence="3" id="KW-1185">Reference proteome</keyword>
<dbReference type="AlphaFoldDB" id="A0A1A7BWL1"/>
<evidence type="ECO:0008006" key="4">
    <source>
        <dbReference type="Google" id="ProtNLM"/>
    </source>
</evidence>
<evidence type="ECO:0000313" key="2">
    <source>
        <dbReference type="EMBL" id="OBV37897.1"/>
    </source>
</evidence>
<name>A0A1A7BWL1_9BURK</name>
<dbReference type="STRING" id="1747903.ASR47_1004172"/>
<feature type="chain" id="PRO_5008510002" description="Secreted protein" evidence="1">
    <location>
        <begin position="29"/>
        <end position="81"/>
    </location>
</feature>